<dbReference type="EMBL" id="SPVI01000001">
    <property type="protein sequence ID" value="TFW45508.1"/>
    <property type="molecule type" value="Genomic_DNA"/>
</dbReference>
<dbReference type="PANTHER" id="PTHR43330">
    <property type="entry name" value="METHIONINE AMINOPEPTIDASE"/>
    <property type="match status" value="1"/>
</dbReference>
<accession>A0A4Y9TNC2</accession>
<comment type="caution">
    <text evidence="2">The sequence shown here is derived from an EMBL/GenBank/DDBJ whole genome shotgun (WGS) entry which is preliminary data.</text>
</comment>
<dbReference type="InterPro" id="IPR000994">
    <property type="entry name" value="Pept_M24"/>
</dbReference>
<feature type="domain" description="Peptidase M24" evidence="1">
    <location>
        <begin position="40"/>
        <end position="262"/>
    </location>
</feature>
<dbReference type="GO" id="GO:0070006">
    <property type="term" value="F:metalloaminopeptidase activity"/>
    <property type="evidence" value="ECO:0007669"/>
    <property type="project" value="TreeGrafter"/>
</dbReference>
<proteinExistence type="predicted"/>
<organism evidence="2 3">
    <name type="scientific">Pseudomonas fluorescens</name>
    <dbReference type="NCBI Taxonomy" id="294"/>
    <lineage>
        <taxon>Bacteria</taxon>
        <taxon>Pseudomonadati</taxon>
        <taxon>Pseudomonadota</taxon>
        <taxon>Gammaproteobacteria</taxon>
        <taxon>Pseudomonadales</taxon>
        <taxon>Pseudomonadaceae</taxon>
        <taxon>Pseudomonas</taxon>
    </lineage>
</organism>
<gene>
    <name evidence="2" type="ORF">E4T65_01060</name>
</gene>
<evidence type="ECO:0000259" key="1">
    <source>
        <dbReference type="Pfam" id="PF00557"/>
    </source>
</evidence>
<evidence type="ECO:0000313" key="3">
    <source>
        <dbReference type="Proteomes" id="UP000297322"/>
    </source>
</evidence>
<evidence type="ECO:0000313" key="2">
    <source>
        <dbReference type="EMBL" id="TFW45508.1"/>
    </source>
</evidence>
<dbReference type="SUPFAM" id="SSF55920">
    <property type="entry name" value="Creatinase/aminopeptidase"/>
    <property type="match status" value="1"/>
</dbReference>
<reference evidence="2 3" key="1">
    <citation type="submission" date="2019-03" db="EMBL/GenBank/DDBJ databases">
        <title>Biocontrol and xenobiotic degradation properties of endophytic Pseudomonas fluorescens strain BRZ63.</title>
        <authorList>
            <person name="Chlebek D.A."/>
            <person name="Pinski A."/>
            <person name="Zur J.P."/>
            <person name="Michalska J."/>
            <person name="Hupert-Kocurek K.T."/>
        </authorList>
    </citation>
    <scope>NUCLEOTIDE SEQUENCE [LARGE SCALE GENOMIC DNA]</scope>
    <source>
        <strain evidence="2 3">BRZ63</strain>
    </source>
</reference>
<dbReference type="Proteomes" id="UP000297322">
    <property type="component" value="Unassembled WGS sequence"/>
</dbReference>
<dbReference type="Gene3D" id="3.90.230.10">
    <property type="entry name" value="Creatinase/methionine aminopeptidase superfamily"/>
    <property type="match status" value="1"/>
</dbReference>
<name>A0A4Y9TNC2_PSEFL</name>
<dbReference type="GO" id="GO:0005829">
    <property type="term" value="C:cytosol"/>
    <property type="evidence" value="ECO:0007669"/>
    <property type="project" value="TreeGrafter"/>
</dbReference>
<dbReference type="InterPro" id="IPR036005">
    <property type="entry name" value="Creatinase/aminopeptidase-like"/>
</dbReference>
<protein>
    <submittedName>
        <fullName evidence="2">M24 family metallopeptidase</fullName>
    </submittedName>
</protein>
<sequence>MSAHAADPALARYTDAIGDRARAIAQLDDATILAEEAKLAPIASDLLRKVAPLIRKGGTGTAVQEFLLDQYAQHGWLPMMFGYRGYPAAVAVSVNNQVSAAPPTDVPFPDAALVKVELIAASAQAHVAQVWTFATPNATPAQRQLLMTARRALANGVAHVQGGERLANVGAAIQQELDAGHAVAVREFAGYAMGQARIQKPQVLGYKVEGDSPLMQPGQVLNVYVIAKAGTVGVRYQPPDFWSLLSTDGADGVMLSAMVEVTADGHRLLSRMLD</sequence>
<dbReference type="PANTHER" id="PTHR43330:SF27">
    <property type="entry name" value="METHIONINE AMINOPEPTIDASE"/>
    <property type="match status" value="1"/>
</dbReference>
<dbReference type="AlphaFoldDB" id="A0A4Y9TNC2"/>
<dbReference type="Pfam" id="PF00557">
    <property type="entry name" value="Peptidase_M24"/>
    <property type="match status" value="1"/>
</dbReference>